<dbReference type="Proteomes" id="UP000243459">
    <property type="component" value="Chromosome 2"/>
</dbReference>
<evidence type="ECO:0000313" key="2">
    <source>
        <dbReference type="EMBL" id="ONK77933.1"/>
    </source>
</evidence>
<accession>A0A5P1FJP0</accession>
<reference evidence="3" key="1">
    <citation type="journal article" date="2017" name="Nat. Commun.">
        <title>The asparagus genome sheds light on the origin and evolution of a young Y chromosome.</title>
        <authorList>
            <person name="Harkess A."/>
            <person name="Zhou J."/>
            <person name="Xu C."/>
            <person name="Bowers J.E."/>
            <person name="Van der Hulst R."/>
            <person name="Ayyampalayam S."/>
            <person name="Mercati F."/>
            <person name="Riccardi P."/>
            <person name="McKain M.R."/>
            <person name="Kakrana A."/>
            <person name="Tang H."/>
            <person name="Ray J."/>
            <person name="Groenendijk J."/>
            <person name="Arikit S."/>
            <person name="Mathioni S.M."/>
            <person name="Nakano M."/>
            <person name="Shan H."/>
            <person name="Telgmann-Rauber A."/>
            <person name="Kanno A."/>
            <person name="Yue Z."/>
            <person name="Chen H."/>
            <person name="Li W."/>
            <person name="Chen Y."/>
            <person name="Xu X."/>
            <person name="Zhang Y."/>
            <person name="Luo S."/>
            <person name="Chen H."/>
            <person name="Gao J."/>
            <person name="Mao Z."/>
            <person name="Pires J.C."/>
            <person name="Luo M."/>
            <person name="Kudrna D."/>
            <person name="Wing R.A."/>
            <person name="Meyers B.C."/>
            <person name="Yi K."/>
            <person name="Kong H."/>
            <person name="Lavrijsen P."/>
            <person name="Sunseri F."/>
            <person name="Falavigna A."/>
            <person name="Ye Y."/>
            <person name="Leebens-Mack J.H."/>
            <person name="Chen G."/>
        </authorList>
    </citation>
    <scope>NUCLEOTIDE SEQUENCE [LARGE SCALE GENOMIC DNA]</scope>
    <source>
        <strain evidence="3">cv. DH0086</strain>
    </source>
</reference>
<feature type="region of interest" description="Disordered" evidence="1">
    <location>
        <begin position="85"/>
        <end position="114"/>
    </location>
</feature>
<dbReference type="AlphaFoldDB" id="A0A5P1FJP0"/>
<evidence type="ECO:0000256" key="1">
    <source>
        <dbReference type="SAM" id="MobiDB-lite"/>
    </source>
</evidence>
<organism evidence="2 3">
    <name type="scientific">Asparagus officinalis</name>
    <name type="common">Garden asparagus</name>
    <dbReference type="NCBI Taxonomy" id="4686"/>
    <lineage>
        <taxon>Eukaryota</taxon>
        <taxon>Viridiplantae</taxon>
        <taxon>Streptophyta</taxon>
        <taxon>Embryophyta</taxon>
        <taxon>Tracheophyta</taxon>
        <taxon>Spermatophyta</taxon>
        <taxon>Magnoliopsida</taxon>
        <taxon>Liliopsida</taxon>
        <taxon>Asparagales</taxon>
        <taxon>Asparagaceae</taxon>
        <taxon>Asparagoideae</taxon>
        <taxon>Asparagus</taxon>
    </lineage>
</organism>
<protein>
    <submittedName>
        <fullName evidence="2">Uncharacterized protein</fullName>
    </submittedName>
</protein>
<proteinExistence type="predicted"/>
<feature type="compositionally biased region" description="Basic and acidic residues" evidence="1">
    <location>
        <begin position="100"/>
        <end position="114"/>
    </location>
</feature>
<sequence length="153" mass="16855">MEIYTCGIESLFLGTNEIWGSWARDLVGSAARGSSTARRWSSGEVRLEEFATDLRRRRSTARAGAFVDEIWLIDESSPGRETTALAIEEDAISPSITPEASRRPDKEPIGVDDTIKGRAETLSDQIENGADGRILEDMLSVALFLYEMLAKVS</sequence>
<dbReference type="EMBL" id="CM007382">
    <property type="protein sequence ID" value="ONK77933.1"/>
    <property type="molecule type" value="Genomic_DNA"/>
</dbReference>
<gene>
    <name evidence="2" type="ORF">A4U43_C02F12460</name>
</gene>
<keyword evidence="3" id="KW-1185">Reference proteome</keyword>
<evidence type="ECO:0000313" key="3">
    <source>
        <dbReference type="Proteomes" id="UP000243459"/>
    </source>
</evidence>
<dbReference type="Gramene" id="ONK77933">
    <property type="protein sequence ID" value="ONK77933"/>
    <property type="gene ID" value="A4U43_C02F12460"/>
</dbReference>
<name>A0A5P1FJP0_ASPOF</name>